<feature type="domain" description="Sulfatase N-terminal" evidence="3">
    <location>
        <begin position="25"/>
        <end position="168"/>
    </location>
</feature>
<evidence type="ECO:0000256" key="1">
    <source>
        <dbReference type="ARBA" id="ARBA00001913"/>
    </source>
</evidence>
<sequence>MIIRITSRMSSQIKARMDYFTKHSLKANDKPLLMVVAHSAPHGPEDGARPYYEKFPDVKAPRDPNYNFTSLDKHWLIRNTPPLNNVTSQFTDTLHRKRLITLLSLDDAIENVILTLEKTGQLHNTYVFFSSGHGYHLGQFNLVKGKSQPYESDIRIPLYMRGPNIPKDEGSERRNCIKYRLRTNLFGHSRCQTEQNYGRDKFVGRGCQTY</sequence>
<reference evidence="4" key="1">
    <citation type="submission" date="2021-01" db="UniProtKB">
        <authorList>
            <consortium name="EnsemblMetazoa"/>
        </authorList>
    </citation>
    <scope>IDENTIFICATION</scope>
</reference>
<evidence type="ECO:0000313" key="4">
    <source>
        <dbReference type="EnsemblMetazoa" id="CLYHEMP003466.2"/>
    </source>
</evidence>
<dbReference type="AlphaFoldDB" id="A0A7M5UYS6"/>
<dbReference type="SUPFAM" id="SSF53649">
    <property type="entry name" value="Alkaline phosphatase-like"/>
    <property type="match status" value="1"/>
</dbReference>
<dbReference type="GO" id="GO:0005539">
    <property type="term" value="F:glycosaminoglycan binding"/>
    <property type="evidence" value="ECO:0007669"/>
    <property type="project" value="TreeGrafter"/>
</dbReference>
<dbReference type="EnsemblMetazoa" id="CLYHEMT003466.2">
    <property type="protein sequence ID" value="CLYHEMP003466.2"/>
    <property type="gene ID" value="CLYHEMG003466"/>
</dbReference>
<protein>
    <recommendedName>
        <fullName evidence="3">Sulfatase N-terminal domain-containing protein</fullName>
    </recommendedName>
</protein>
<evidence type="ECO:0000259" key="3">
    <source>
        <dbReference type="Pfam" id="PF00884"/>
    </source>
</evidence>
<comment type="cofactor">
    <cofactor evidence="1">
        <name>Ca(2+)</name>
        <dbReference type="ChEBI" id="CHEBI:29108"/>
    </cofactor>
</comment>
<dbReference type="Pfam" id="PF00884">
    <property type="entry name" value="Sulfatase"/>
    <property type="match status" value="1"/>
</dbReference>
<evidence type="ECO:0000256" key="2">
    <source>
        <dbReference type="ARBA" id="ARBA00008779"/>
    </source>
</evidence>
<dbReference type="PANTHER" id="PTHR43108">
    <property type="entry name" value="N-ACETYLGLUCOSAMINE-6-SULFATASE FAMILY MEMBER"/>
    <property type="match status" value="1"/>
</dbReference>
<name>A0A7M5UYS6_9CNID</name>
<dbReference type="Proteomes" id="UP000594262">
    <property type="component" value="Unplaced"/>
</dbReference>
<accession>A0A7M5UYS6</accession>
<dbReference type="InterPro" id="IPR017850">
    <property type="entry name" value="Alkaline_phosphatase_core_sf"/>
</dbReference>
<evidence type="ECO:0000313" key="5">
    <source>
        <dbReference type="Proteomes" id="UP000594262"/>
    </source>
</evidence>
<dbReference type="OrthoDB" id="96314at2759"/>
<dbReference type="Gene3D" id="3.40.720.10">
    <property type="entry name" value="Alkaline Phosphatase, subunit A"/>
    <property type="match status" value="1"/>
</dbReference>
<proteinExistence type="inferred from homology"/>
<keyword evidence="5" id="KW-1185">Reference proteome</keyword>
<dbReference type="InterPro" id="IPR000917">
    <property type="entry name" value="Sulfatase_N"/>
</dbReference>
<dbReference type="GO" id="GO:0008449">
    <property type="term" value="F:N-acetylglucosamine-6-sulfatase activity"/>
    <property type="evidence" value="ECO:0007669"/>
    <property type="project" value="TreeGrafter"/>
</dbReference>
<comment type="similarity">
    <text evidence="2">Belongs to the sulfatase family.</text>
</comment>
<dbReference type="PANTHER" id="PTHR43108:SF16">
    <property type="entry name" value="EXTRACELLULAR SULFATASE SULF-1 HOMOLOG"/>
    <property type="match status" value="1"/>
</dbReference>
<organism evidence="4 5">
    <name type="scientific">Clytia hemisphaerica</name>
    <dbReference type="NCBI Taxonomy" id="252671"/>
    <lineage>
        <taxon>Eukaryota</taxon>
        <taxon>Metazoa</taxon>
        <taxon>Cnidaria</taxon>
        <taxon>Hydrozoa</taxon>
        <taxon>Hydroidolina</taxon>
        <taxon>Leptothecata</taxon>
        <taxon>Obeliida</taxon>
        <taxon>Clytiidae</taxon>
        <taxon>Clytia</taxon>
    </lineage>
</organism>